<accession>A0A7H1KNE2</accession>
<keyword evidence="1" id="KW-0472">Membrane</keyword>
<feature type="transmembrane region" description="Helical" evidence="1">
    <location>
        <begin position="21"/>
        <end position="47"/>
    </location>
</feature>
<organism evidence="2">
    <name type="scientific">uncultured Methanosarcinales archaeon</name>
    <dbReference type="NCBI Taxonomy" id="183757"/>
    <lineage>
        <taxon>Archaea</taxon>
        <taxon>Methanobacteriati</taxon>
        <taxon>Methanobacteriota</taxon>
        <taxon>Stenosarchaea group</taxon>
        <taxon>Methanomicrobia</taxon>
        <taxon>Methanosarcinales</taxon>
        <taxon>environmental samples</taxon>
    </lineage>
</organism>
<dbReference type="AlphaFoldDB" id="A0A7H1KNE2"/>
<keyword evidence="1" id="KW-1133">Transmembrane helix</keyword>
<name>A0A7H1KNE2_9EURY</name>
<reference evidence="2" key="1">
    <citation type="submission" date="2020-07" db="EMBL/GenBank/DDBJ databases">
        <title>Unique genomic features of the anaerobic methanotrophic archaea.</title>
        <authorList>
            <person name="Chadwick G.L."/>
            <person name="Skennerton C.T."/>
            <person name="Laso-Perez R."/>
            <person name="Leu A.O."/>
            <person name="Speth D.R."/>
            <person name="Yu H."/>
            <person name="Morgan-Lang C."/>
            <person name="Hatzenpichler R."/>
            <person name="Goudeau D."/>
            <person name="Malmstrom R."/>
            <person name="Brazelton W.J."/>
            <person name="Woyke T."/>
            <person name="Hallam S.J."/>
            <person name="Tyson G.W."/>
            <person name="Wegener G."/>
            <person name="Boetius A."/>
            <person name="Orphan V."/>
        </authorList>
    </citation>
    <scope>NUCLEOTIDE SEQUENCE</scope>
</reference>
<gene>
    <name evidence="2" type="ORF">EKMJPAOO_00006</name>
</gene>
<evidence type="ECO:0000313" key="2">
    <source>
        <dbReference type="EMBL" id="QNT35456.1"/>
    </source>
</evidence>
<keyword evidence="1" id="KW-0812">Transmembrane</keyword>
<proteinExistence type="predicted"/>
<dbReference type="EMBL" id="MT776523">
    <property type="protein sequence ID" value="QNT35456.1"/>
    <property type="molecule type" value="Genomic_DNA"/>
</dbReference>
<evidence type="ECO:0000256" key="1">
    <source>
        <dbReference type="SAM" id="Phobius"/>
    </source>
</evidence>
<protein>
    <submittedName>
        <fullName evidence="2">Uncharacterized protein</fullName>
    </submittedName>
</protein>
<sequence>MRIINKRHYHGSDRICQDDSAVSTVIGATLVLGLLIAVTAFIIVHYVPSWVADDEARHAQDVFVDFSAIPGHIDELVLANNTDAVSRQRIELGCGGIPIMSPGMSWGSLGTVPQEGNFSVVANVWTENITKNVTSDNFTDGCVNITNISSVSKFYIYIEDSSNEAVTIHLSDPGGGAILRIDSNGYDITTWHPTGVKILDELTITTPPDPLVRQVKVNILSPCYGFSKVLSDADIPYNITMMTDGNSSNIRYCIEYYEYNKTMEPYTKTSNGTMVYRSMNRYFLDQQFIYQAGAVFLCQAPNASMRTLPDITIEDVGNYTHVTIPMVTVGTGVNRTPMIGGSGVEELQMGLKYVNRITFADRNNTGSVNIIIEPPEGDEDFRRNYLQEWADYFDAAVEGTSIRMAPPPPPDGSYTNTTITLIGDIHLEIKEIEIEGRIASIAS</sequence>